<dbReference type="Pfam" id="PF05368">
    <property type="entry name" value="NmrA"/>
    <property type="match status" value="1"/>
</dbReference>
<dbReference type="SUPFAM" id="SSF51735">
    <property type="entry name" value="NAD(P)-binding Rossmann-fold domains"/>
    <property type="match status" value="1"/>
</dbReference>
<protein>
    <submittedName>
        <fullName evidence="2">Quinone oxidoreductase 2</fullName>
    </submittedName>
</protein>
<dbReference type="AlphaFoldDB" id="A0A7V8FTD6"/>
<dbReference type="CDD" id="cd05269">
    <property type="entry name" value="TMR_SDR_a"/>
    <property type="match status" value="1"/>
</dbReference>
<dbReference type="InterPro" id="IPR036291">
    <property type="entry name" value="NAD(P)-bd_dom_sf"/>
</dbReference>
<accession>A0A7V8FTD6</accession>
<dbReference type="InterPro" id="IPR008030">
    <property type="entry name" value="NmrA-like"/>
</dbReference>
<comment type="caution">
    <text evidence="2">The sequence shown here is derived from an EMBL/GenBank/DDBJ whole genome shotgun (WGS) entry which is preliminary data.</text>
</comment>
<evidence type="ECO:0000259" key="1">
    <source>
        <dbReference type="Pfam" id="PF05368"/>
    </source>
</evidence>
<dbReference type="PANTHER" id="PTHR47129:SF1">
    <property type="entry name" value="NMRA-LIKE DOMAIN-CONTAINING PROTEIN"/>
    <property type="match status" value="1"/>
</dbReference>
<name>A0A7V8FTD6_9BURK</name>
<feature type="domain" description="NmrA-like" evidence="1">
    <location>
        <begin position="2"/>
        <end position="235"/>
    </location>
</feature>
<evidence type="ECO:0000313" key="2">
    <source>
        <dbReference type="EMBL" id="KAF1036277.1"/>
    </source>
</evidence>
<organism evidence="2 3">
    <name type="scientific">Herbaspirillum frisingense</name>
    <dbReference type="NCBI Taxonomy" id="92645"/>
    <lineage>
        <taxon>Bacteria</taxon>
        <taxon>Pseudomonadati</taxon>
        <taxon>Pseudomonadota</taxon>
        <taxon>Betaproteobacteria</taxon>
        <taxon>Burkholderiales</taxon>
        <taxon>Oxalobacteraceae</taxon>
        <taxon>Herbaspirillum</taxon>
    </lineage>
</organism>
<dbReference type="PANTHER" id="PTHR47129">
    <property type="entry name" value="QUINONE OXIDOREDUCTASE 2"/>
    <property type="match status" value="1"/>
</dbReference>
<dbReference type="EMBL" id="WNDX01000201">
    <property type="protein sequence ID" value="KAF1036277.1"/>
    <property type="molecule type" value="Genomic_DNA"/>
</dbReference>
<dbReference type="InterPro" id="IPR052718">
    <property type="entry name" value="NmrA-type_oxidoreductase"/>
</dbReference>
<proteinExistence type="predicted"/>
<dbReference type="Gene3D" id="3.40.50.720">
    <property type="entry name" value="NAD(P)-binding Rossmann-like Domain"/>
    <property type="match status" value="1"/>
</dbReference>
<sequence length="281" mass="28933">MIVVTGATGQLGRLVIEALLKSVPAAHIVAAVRTPAKAADLAARGVQVRRADYTDAASLQDASKVLLISSNAIGERLPQHRAVIDAAKRAGVQLLAYTSVLRADTSTLGLAGEHKQTEQLIEESGLPAVILRNGWYTENYAAGVPGALANGAIYGSAGQGRIASAARRDYAEAAAAALTGEGHVGKTYELAGDGAYTLAEFAAEVSRQSGKTVVYRDVPEADYKAALLGFGLPAELAGLLADSDAQAAKGALFDDGRQLSALIGRPTTAWALTVGEALKQA</sequence>
<reference evidence="3" key="1">
    <citation type="journal article" date="2020" name="MBio">
        <title>Horizontal gene transfer to a defensive symbiont with a reduced genome amongst a multipartite beetle microbiome.</title>
        <authorList>
            <person name="Waterworth S.C."/>
            <person name="Florez L.V."/>
            <person name="Rees E.R."/>
            <person name="Hertweck C."/>
            <person name="Kaltenpoth M."/>
            <person name="Kwan J.C."/>
        </authorList>
    </citation>
    <scope>NUCLEOTIDE SEQUENCE [LARGE SCALE GENOMIC DNA]</scope>
</reference>
<dbReference type="Gene3D" id="3.90.25.10">
    <property type="entry name" value="UDP-galactose 4-epimerase, domain 1"/>
    <property type="match status" value="1"/>
</dbReference>
<dbReference type="Proteomes" id="UP000462435">
    <property type="component" value="Unassembled WGS sequence"/>
</dbReference>
<gene>
    <name evidence="2" type="primary">qorB</name>
    <name evidence="2" type="ORF">GAK35_04081</name>
</gene>
<evidence type="ECO:0000313" key="3">
    <source>
        <dbReference type="Proteomes" id="UP000462435"/>
    </source>
</evidence>